<feature type="region of interest" description="Disordered" evidence="12">
    <location>
        <begin position="46"/>
        <end position="68"/>
    </location>
</feature>
<evidence type="ECO:0000256" key="4">
    <source>
        <dbReference type="ARBA" id="ARBA00018170"/>
    </source>
</evidence>
<dbReference type="InterPro" id="IPR031463">
    <property type="entry name" value="Mic12"/>
</dbReference>
<dbReference type="Proteomes" id="UP001197093">
    <property type="component" value="Unassembled WGS sequence"/>
</dbReference>
<dbReference type="GO" id="GO:0061617">
    <property type="term" value="C:MICOS complex"/>
    <property type="evidence" value="ECO:0007669"/>
    <property type="project" value="UniProtKB-UniRule"/>
</dbReference>
<comment type="subcellular location">
    <subcellularLocation>
        <location evidence="2">Membrane</location>
    </subcellularLocation>
    <subcellularLocation>
        <location evidence="11">Mitochondrion inner membrane</location>
        <topology evidence="11">Single-pass membrane protein</topology>
    </subcellularLocation>
</comment>
<proteinExistence type="inferred from homology"/>
<organism evidence="13 14">
    <name type="scientific">Staphylotrichum longicolle</name>
    <dbReference type="NCBI Taxonomy" id="669026"/>
    <lineage>
        <taxon>Eukaryota</taxon>
        <taxon>Fungi</taxon>
        <taxon>Dikarya</taxon>
        <taxon>Ascomycota</taxon>
        <taxon>Pezizomycotina</taxon>
        <taxon>Sordariomycetes</taxon>
        <taxon>Sordariomycetidae</taxon>
        <taxon>Sordariales</taxon>
        <taxon>Chaetomiaceae</taxon>
        <taxon>Staphylotrichum</taxon>
    </lineage>
</organism>
<evidence type="ECO:0000256" key="12">
    <source>
        <dbReference type="SAM" id="MobiDB-lite"/>
    </source>
</evidence>
<comment type="caution">
    <text evidence="13">The sequence shown here is derived from an EMBL/GenBank/DDBJ whole genome shotgun (WGS) entry which is preliminary data.</text>
</comment>
<dbReference type="GO" id="GO:0044284">
    <property type="term" value="C:mitochondrial crista junction"/>
    <property type="evidence" value="ECO:0007669"/>
    <property type="project" value="InterPro"/>
</dbReference>
<dbReference type="Pfam" id="PF17050">
    <property type="entry name" value="AIM5"/>
    <property type="match status" value="1"/>
</dbReference>
<evidence type="ECO:0000256" key="2">
    <source>
        <dbReference type="ARBA" id="ARBA00004370"/>
    </source>
</evidence>
<evidence type="ECO:0000256" key="3">
    <source>
        <dbReference type="ARBA" id="ARBA00009188"/>
    </source>
</evidence>
<comment type="similarity">
    <text evidence="3 11">Belongs to the MICOS complex subunit Mic12 family.</text>
</comment>
<keyword evidence="6" id="KW-1133">Transmembrane helix</keyword>
<evidence type="ECO:0000256" key="7">
    <source>
        <dbReference type="ARBA" id="ARBA00023128"/>
    </source>
</evidence>
<evidence type="ECO:0000313" key="13">
    <source>
        <dbReference type="EMBL" id="KAG7288630.1"/>
    </source>
</evidence>
<evidence type="ECO:0000256" key="6">
    <source>
        <dbReference type="ARBA" id="ARBA00022989"/>
    </source>
</evidence>
<sequence>MGFVAGFAGGVTLTLSLTYIALLTHTSNRQAQSAVLRSQASTVDALVPPDPSLPPSARRRNATVLLPDGTYRPRESLEQYRLRDKAGAEPGAAAPSSFLETAKTKWNSEVLAAVHWAQNKDWGKVRADAEEGVARLLGVELSREPVKVVEEEVVYPYSVPPPPPPPAPTAGAVNREAAAVVHKVSDALYHARRKGVVMAHAMEEEAKEIVTEAREVVAEGVEEAKRVVGKGVERAHDLVERTKAAVHLAEERAEGRADAKLLHTSDIEKALAERYDSARREARMKRSVQDVLKERYIPMDQRDNSELRLV</sequence>
<keyword evidence="7 11" id="KW-0496">Mitochondrion</keyword>
<evidence type="ECO:0000256" key="1">
    <source>
        <dbReference type="ARBA" id="ARBA00002689"/>
    </source>
</evidence>
<evidence type="ECO:0000256" key="9">
    <source>
        <dbReference type="ARBA" id="ARBA00032159"/>
    </source>
</evidence>
<evidence type="ECO:0000313" key="14">
    <source>
        <dbReference type="Proteomes" id="UP001197093"/>
    </source>
</evidence>
<evidence type="ECO:0000256" key="5">
    <source>
        <dbReference type="ARBA" id="ARBA00022692"/>
    </source>
</evidence>
<gene>
    <name evidence="13" type="ORF">NEMBOFW57_004984</name>
</gene>
<name>A0AAD4HZT0_9PEZI</name>
<evidence type="ECO:0000256" key="8">
    <source>
        <dbReference type="ARBA" id="ARBA00023136"/>
    </source>
</evidence>
<keyword evidence="8" id="KW-0472">Membrane</keyword>
<dbReference type="AlphaFoldDB" id="A0AAD4HZT0"/>
<keyword evidence="14" id="KW-1185">Reference proteome</keyword>
<accession>A0AAD4HZT0</accession>
<dbReference type="EMBL" id="JAHCVI010000002">
    <property type="protein sequence ID" value="KAG7288630.1"/>
    <property type="molecule type" value="Genomic_DNA"/>
</dbReference>
<keyword evidence="5" id="KW-0812">Transmembrane</keyword>
<comment type="function">
    <text evidence="1 11">Component of the MICOS complex, a large protein complex of the mitochondrial inner membrane that plays crucial roles in the maintenance of crista junctions, inner membrane architecture, and formation of contact sites to the outer membrane.</text>
</comment>
<comment type="subunit">
    <text evidence="11">Component of the mitochondrial contact site and cristae organizing system (MICOS) complex.</text>
</comment>
<protein>
    <recommendedName>
        <fullName evidence="4 11">MICOS complex subunit MIC12</fullName>
    </recommendedName>
    <alternativeName>
        <fullName evidence="10 11">Altered inheritance of mitochondria protein 5, mitochondrial</fullName>
    </alternativeName>
    <alternativeName>
        <fullName evidence="9 11">Found in mitochondrial proteome protein 51</fullName>
    </alternativeName>
</protein>
<keyword evidence="11" id="KW-0999">Mitochondrion inner membrane</keyword>
<reference evidence="13" key="1">
    <citation type="submission" date="2023-02" db="EMBL/GenBank/DDBJ databases">
        <authorList>
            <person name="Palmer J.M."/>
        </authorList>
    </citation>
    <scope>NUCLEOTIDE SEQUENCE</scope>
    <source>
        <strain evidence="13">FW57</strain>
    </source>
</reference>
<evidence type="ECO:0000256" key="10">
    <source>
        <dbReference type="ARBA" id="ARBA00032985"/>
    </source>
</evidence>
<evidence type="ECO:0000256" key="11">
    <source>
        <dbReference type="RuleBase" id="RU363010"/>
    </source>
</evidence>
<dbReference type="GO" id="GO:0042407">
    <property type="term" value="P:cristae formation"/>
    <property type="evidence" value="ECO:0007669"/>
    <property type="project" value="InterPro"/>
</dbReference>